<dbReference type="Proteomes" id="UP000199365">
    <property type="component" value="Unassembled WGS sequence"/>
</dbReference>
<gene>
    <name evidence="2" type="ORF">SAMN05445850_7361</name>
</gene>
<keyword evidence="1" id="KW-0732">Signal</keyword>
<evidence type="ECO:0000256" key="1">
    <source>
        <dbReference type="SAM" id="SignalP"/>
    </source>
</evidence>
<protein>
    <submittedName>
        <fullName evidence="2">Uncharacterized protein</fullName>
    </submittedName>
</protein>
<evidence type="ECO:0000313" key="3">
    <source>
        <dbReference type="Proteomes" id="UP000199365"/>
    </source>
</evidence>
<dbReference type="AlphaFoldDB" id="A0A1H1KE02"/>
<sequence length="125" mass="13484">MQKWFAALLISFAASSHAAGDSSMNATVENVAGTNQVGGFVALRSADSKCRYYGVLQQTARAPRGMAERIAALTQDGKVYDWMTVISYSECLQANGTYTKKRVSLNSPGGKRFRVGDSVELRAPV</sequence>
<proteinExistence type="predicted"/>
<feature type="signal peptide" evidence="1">
    <location>
        <begin position="1"/>
        <end position="18"/>
    </location>
</feature>
<name>A0A1H1KE02_9BURK</name>
<keyword evidence="3" id="KW-1185">Reference proteome</keyword>
<feature type="chain" id="PRO_5011702090" evidence="1">
    <location>
        <begin position="19"/>
        <end position="125"/>
    </location>
</feature>
<reference evidence="3" key="1">
    <citation type="submission" date="2016-10" db="EMBL/GenBank/DDBJ databases">
        <authorList>
            <person name="Varghese N."/>
            <person name="Submissions S."/>
        </authorList>
    </citation>
    <scope>NUCLEOTIDE SEQUENCE [LARGE SCALE GENOMIC DNA]</scope>
    <source>
        <strain evidence="3">DUS833</strain>
    </source>
</reference>
<dbReference type="RefSeq" id="WP_090811754.1">
    <property type="nucleotide sequence ID" value="NZ_FNKX01000003.1"/>
</dbReference>
<dbReference type="EMBL" id="FNKX01000003">
    <property type="protein sequence ID" value="SDR60513.1"/>
    <property type="molecule type" value="Genomic_DNA"/>
</dbReference>
<organism evidence="2 3">
    <name type="scientific">Paraburkholderia tuberum</name>
    <dbReference type="NCBI Taxonomy" id="157910"/>
    <lineage>
        <taxon>Bacteria</taxon>
        <taxon>Pseudomonadati</taxon>
        <taxon>Pseudomonadota</taxon>
        <taxon>Betaproteobacteria</taxon>
        <taxon>Burkholderiales</taxon>
        <taxon>Burkholderiaceae</taxon>
        <taxon>Paraburkholderia</taxon>
    </lineage>
</organism>
<evidence type="ECO:0000313" key="2">
    <source>
        <dbReference type="EMBL" id="SDR60513.1"/>
    </source>
</evidence>
<accession>A0A1H1KE02</accession>